<accession>A0ABN7W283</accession>
<gene>
    <name evidence="1" type="ORF">GMARGA_LOCUS25603</name>
</gene>
<proteinExistence type="predicted"/>
<reference evidence="1 2" key="1">
    <citation type="submission" date="2021-06" db="EMBL/GenBank/DDBJ databases">
        <authorList>
            <person name="Kallberg Y."/>
            <person name="Tangrot J."/>
            <person name="Rosling A."/>
        </authorList>
    </citation>
    <scope>NUCLEOTIDE SEQUENCE [LARGE SCALE GENOMIC DNA]</scope>
    <source>
        <strain evidence="1 2">120-4 pot B 10/14</strain>
    </source>
</reference>
<evidence type="ECO:0000313" key="2">
    <source>
        <dbReference type="Proteomes" id="UP000789901"/>
    </source>
</evidence>
<protein>
    <submittedName>
        <fullName evidence="1">41021_t:CDS:1</fullName>
    </submittedName>
</protein>
<organism evidence="1 2">
    <name type="scientific">Gigaspora margarita</name>
    <dbReference type="NCBI Taxonomy" id="4874"/>
    <lineage>
        <taxon>Eukaryota</taxon>
        <taxon>Fungi</taxon>
        <taxon>Fungi incertae sedis</taxon>
        <taxon>Mucoromycota</taxon>
        <taxon>Glomeromycotina</taxon>
        <taxon>Glomeromycetes</taxon>
        <taxon>Diversisporales</taxon>
        <taxon>Gigasporaceae</taxon>
        <taxon>Gigaspora</taxon>
    </lineage>
</organism>
<dbReference type="EMBL" id="CAJVQB010028539">
    <property type="protein sequence ID" value="CAG8812594.1"/>
    <property type="molecule type" value="Genomic_DNA"/>
</dbReference>
<name>A0ABN7W283_GIGMA</name>
<keyword evidence="2" id="KW-1185">Reference proteome</keyword>
<evidence type="ECO:0000313" key="1">
    <source>
        <dbReference type="EMBL" id="CAG8812594.1"/>
    </source>
</evidence>
<comment type="caution">
    <text evidence="1">The sequence shown here is derived from an EMBL/GenBank/DDBJ whole genome shotgun (WGS) entry which is preliminary data.</text>
</comment>
<dbReference type="Proteomes" id="UP000789901">
    <property type="component" value="Unassembled WGS sequence"/>
</dbReference>
<sequence>MEVDVLKRCTFNTFDKVRAAIEGENIVGKKQQYTTKRTDCPFVVGVNYNKRSKEFVITKSYLKHNHDTCFTTTKVNTVAHKFDQSDLDFTEKLQLPNNKRIHGAEKNEENVECSKKTKFMQELDQNNKISHLPSTNDTKVDLCDPQNATLQIHDPKDDGYDVNRLDEVFSYMESGNALQKYWFYSPECAQLASDSFNVPVIVLAAENYSFMPLNQEPDFCKKPIILKWHDLSKNGSCQNPVIID</sequence>